<dbReference type="InterPro" id="IPR019410">
    <property type="entry name" value="Methyltransf_16"/>
</dbReference>
<proteinExistence type="predicted"/>
<evidence type="ECO:0000313" key="1">
    <source>
        <dbReference type="EMBL" id="KAF2200011.1"/>
    </source>
</evidence>
<organism evidence="1 2">
    <name type="scientific">Delitschia confertaspora ATCC 74209</name>
    <dbReference type="NCBI Taxonomy" id="1513339"/>
    <lineage>
        <taxon>Eukaryota</taxon>
        <taxon>Fungi</taxon>
        <taxon>Dikarya</taxon>
        <taxon>Ascomycota</taxon>
        <taxon>Pezizomycotina</taxon>
        <taxon>Dothideomycetes</taxon>
        <taxon>Pleosporomycetidae</taxon>
        <taxon>Pleosporales</taxon>
        <taxon>Delitschiaceae</taxon>
        <taxon>Delitschia</taxon>
    </lineage>
</organism>
<dbReference type="PANTHER" id="PTHR14614:SF132">
    <property type="entry name" value="PROTEIN-LYSINE METHYLTRANSFERASE C42C1.13"/>
    <property type="match status" value="1"/>
</dbReference>
<dbReference type="InterPro" id="IPR029063">
    <property type="entry name" value="SAM-dependent_MTases_sf"/>
</dbReference>
<reference evidence="1" key="1">
    <citation type="journal article" date="2020" name="Stud. Mycol.">
        <title>101 Dothideomycetes genomes: a test case for predicting lifestyles and emergence of pathogens.</title>
        <authorList>
            <person name="Haridas S."/>
            <person name="Albert R."/>
            <person name="Binder M."/>
            <person name="Bloem J."/>
            <person name="Labutti K."/>
            <person name="Salamov A."/>
            <person name="Andreopoulos B."/>
            <person name="Baker S."/>
            <person name="Barry K."/>
            <person name="Bills G."/>
            <person name="Bluhm B."/>
            <person name="Cannon C."/>
            <person name="Castanera R."/>
            <person name="Culley D."/>
            <person name="Daum C."/>
            <person name="Ezra D."/>
            <person name="Gonzalez J."/>
            <person name="Henrissat B."/>
            <person name="Kuo A."/>
            <person name="Liang C."/>
            <person name="Lipzen A."/>
            <person name="Lutzoni F."/>
            <person name="Magnuson J."/>
            <person name="Mondo S."/>
            <person name="Nolan M."/>
            <person name="Ohm R."/>
            <person name="Pangilinan J."/>
            <person name="Park H.-J."/>
            <person name="Ramirez L."/>
            <person name="Alfaro M."/>
            <person name="Sun H."/>
            <person name="Tritt A."/>
            <person name="Yoshinaga Y."/>
            <person name="Zwiers L.-H."/>
            <person name="Turgeon B."/>
            <person name="Goodwin S."/>
            <person name="Spatafora J."/>
            <person name="Crous P."/>
            <person name="Grigoriev I."/>
        </authorList>
    </citation>
    <scope>NUCLEOTIDE SEQUENCE</scope>
    <source>
        <strain evidence="1">ATCC 74209</strain>
    </source>
</reference>
<dbReference type="SUPFAM" id="SSF53335">
    <property type="entry name" value="S-adenosyl-L-methionine-dependent methyltransferases"/>
    <property type="match status" value="1"/>
</dbReference>
<dbReference type="GO" id="GO:0008757">
    <property type="term" value="F:S-adenosylmethionine-dependent methyltransferase activity"/>
    <property type="evidence" value="ECO:0007669"/>
    <property type="project" value="UniProtKB-ARBA"/>
</dbReference>
<dbReference type="AlphaFoldDB" id="A0A9P4JIG7"/>
<dbReference type="Pfam" id="PF10294">
    <property type="entry name" value="Methyltransf_16"/>
    <property type="match status" value="1"/>
</dbReference>
<protein>
    <recommendedName>
        <fullName evidence="3">Methyltransferase-domain-containing protein</fullName>
    </recommendedName>
</protein>
<sequence length="367" mass="40884">MRYIRFLKTPRIVDGDDLKTCRIDCLITITSDLGDSFLPCDITLSAELWSDDLVEKKPITSRKVEWKSYMRNSPITFLLPRNSIPGPLRVRISAEAESRADQFDKLRNHDAEVPAVLSAWSAMIDPFTGVIEAEKRIERRLINLAKQPMTIWEETGESIARHLWDAGLTLSVYLDRVMALPKWSEPAPEALRLQPGSGERVRIIELGTGCGMVGIGLAQTIPNADVIVTDLSEAEEIARFNIDQNGISRTSSIKFQTLEWGKPLPSSVSGRAFDLVIAADCTYNPDSSPEFVATISQLVTLSPKAKVIVAMKVRHSSEEVFFTLMAEANFVVESKFVLPLHGDDEDSEEAVDVFLFGRNGKSENDKQ</sequence>
<evidence type="ECO:0008006" key="3">
    <source>
        <dbReference type="Google" id="ProtNLM"/>
    </source>
</evidence>
<dbReference type="PANTHER" id="PTHR14614">
    <property type="entry name" value="HEPATOCELLULAR CARCINOMA-ASSOCIATED ANTIGEN"/>
    <property type="match status" value="1"/>
</dbReference>
<evidence type="ECO:0000313" key="2">
    <source>
        <dbReference type="Proteomes" id="UP000799536"/>
    </source>
</evidence>
<dbReference type="CDD" id="cd02440">
    <property type="entry name" value="AdoMet_MTases"/>
    <property type="match status" value="1"/>
</dbReference>
<dbReference type="Proteomes" id="UP000799536">
    <property type="component" value="Unassembled WGS sequence"/>
</dbReference>
<keyword evidence="2" id="KW-1185">Reference proteome</keyword>
<name>A0A9P4JIG7_9PLEO</name>
<dbReference type="EMBL" id="ML994044">
    <property type="protein sequence ID" value="KAF2200011.1"/>
    <property type="molecule type" value="Genomic_DNA"/>
</dbReference>
<dbReference type="OrthoDB" id="413520at2759"/>
<dbReference type="GO" id="GO:0005829">
    <property type="term" value="C:cytosol"/>
    <property type="evidence" value="ECO:0007669"/>
    <property type="project" value="TreeGrafter"/>
</dbReference>
<gene>
    <name evidence="1" type="ORF">GQ43DRAFT_374867</name>
</gene>
<dbReference type="Gene3D" id="3.40.50.150">
    <property type="entry name" value="Vaccinia Virus protein VP39"/>
    <property type="match status" value="1"/>
</dbReference>
<accession>A0A9P4JIG7</accession>
<comment type="caution">
    <text evidence="1">The sequence shown here is derived from an EMBL/GenBank/DDBJ whole genome shotgun (WGS) entry which is preliminary data.</text>
</comment>